<reference evidence="3" key="1">
    <citation type="journal article" date="2019" name="Microbiology">
        <title>Complete Genome Sequence of an Uncultured Bacterium of the Candidate Phylum Bipolaricaulota.</title>
        <authorList>
            <person name="Kadnikov V.V."/>
            <person name="Mardanov A.V."/>
            <person name="Beletsky A.V."/>
            <person name="Frank Y.A."/>
            <person name="Karnachuk O.V."/>
            <person name="Ravin N.V."/>
        </authorList>
    </citation>
    <scope>NUCLEOTIDE SEQUENCE [LARGE SCALE GENOMIC DNA]</scope>
</reference>
<feature type="transmembrane region" description="Helical" evidence="1">
    <location>
        <begin position="85"/>
        <end position="108"/>
    </location>
</feature>
<protein>
    <submittedName>
        <fullName evidence="2">Uncharacterized protein</fullName>
    </submittedName>
</protein>
<sequence>MFEISRCLYCRKKDSSNEVNTSILVNGELKQMQTVSCSDECADKIQEFAEFNNISSKNFVKIGIAGIIFFLFLIALNTVGFQVDIFPFIIIFFGAVFLLYPLATWGFYKRIGIKYMTIIVRVLAILLIVLGVLRLI</sequence>
<name>A0A6I6DNJ6_9FIRM</name>
<keyword evidence="1" id="KW-1133">Transmembrane helix</keyword>
<keyword evidence="3" id="KW-1185">Reference proteome</keyword>
<dbReference type="Proteomes" id="UP000426444">
    <property type="component" value="Chromosome"/>
</dbReference>
<evidence type="ECO:0000313" key="2">
    <source>
        <dbReference type="EMBL" id="QGU00681.1"/>
    </source>
</evidence>
<proteinExistence type="predicted"/>
<accession>A0A6I6DNJ6</accession>
<keyword evidence="1" id="KW-0812">Transmembrane</keyword>
<organism evidence="2 3">
    <name type="scientific">Candidatus Syntrophocurvum alkaliphilum</name>
    <dbReference type="NCBI Taxonomy" id="2293317"/>
    <lineage>
        <taxon>Bacteria</taxon>
        <taxon>Bacillati</taxon>
        <taxon>Bacillota</taxon>
        <taxon>Clostridia</taxon>
        <taxon>Eubacteriales</taxon>
        <taxon>Syntrophomonadaceae</taxon>
        <taxon>Candidatus Syntrophocurvum</taxon>
    </lineage>
</organism>
<dbReference type="AlphaFoldDB" id="A0A6I6DNJ6"/>
<keyword evidence="1" id="KW-0472">Membrane</keyword>
<evidence type="ECO:0000313" key="3">
    <source>
        <dbReference type="Proteomes" id="UP000426444"/>
    </source>
</evidence>
<feature type="transmembrane region" description="Helical" evidence="1">
    <location>
        <begin position="59"/>
        <end position="79"/>
    </location>
</feature>
<dbReference type="KEGG" id="salq:SYNTR_2087"/>
<dbReference type="EMBL" id="CP046457">
    <property type="protein sequence ID" value="QGU00681.1"/>
    <property type="molecule type" value="Genomic_DNA"/>
</dbReference>
<feature type="transmembrane region" description="Helical" evidence="1">
    <location>
        <begin position="115"/>
        <end position="133"/>
    </location>
</feature>
<gene>
    <name evidence="2" type="ORF">SYNTR_2087</name>
</gene>
<evidence type="ECO:0000256" key="1">
    <source>
        <dbReference type="SAM" id="Phobius"/>
    </source>
</evidence>